<feature type="signal peptide" evidence="1">
    <location>
        <begin position="1"/>
        <end position="18"/>
    </location>
</feature>
<reference evidence="2 3" key="1">
    <citation type="journal article" date="2017" name="Int. J. Syst. Evol. Microbiol.">
        <title>Oleiagrimonas citrea sp. nov., a marine bacterium isolated from tidal flat sediment and emended description of the genus Oleiagrimonas Fang et al. 2015 and Oleiagrimonas soli.</title>
        <authorList>
            <person name="Yang S.H."/>
            <person name="Seo H.S."/>
            <person name="Seong C.N."/>
            <person name="Kwon K.K."/>
        </authorList>
    </citation>
    <scope>NUCLEOTIDE SEQUENCE [LARGE SCALE GENOMIC DNA]</scope>
    <source>
        <strain evidence="2 3">MEBiC09124</strain>
    </source>
</reference>
<feature type="chain" id="PRO_5032830047" description="Cell division protein FtsI" evidence="1">
    <location>
        <begin position="19"/>
        <end position="145"/>
    </location>
</feature>
<evidence type="ECO:0000256" key="1">
    <source>
        <dbReference type="SAM" id="SignalP"/>
    </source>
</evidence>
<evidence type="ECO:0008006" key="4">
    <source>
        <dbReference type="Google" id="ProtNLM"/>
    </source>
</evidence>
<keyword evidence="3" id="KW-1185">Reference proteome</keyword>
<proteinExistence type="predicted"/>
<dbReference type="RefSeq" id="WP_168609746.1">
    <property type="nucleotide sequence ID" value="NZ_JAAZQD010000005.1"/>
</dbReference>
<dbReference type="AlphaFoldDB" id="A0A846ZQM1"/>
<evidence type="ECO:0000313" key="3">
    <source>
        <dbReference type="Proteomes" id="UP000541636"/>
    </source>
</evidence>
<gene>
    <name evidence="2" type="ORF">HF690_13015</name>
</gene>
<accession>A0A846ZQM1</accession>
<dbReference type="EMBL" id="JAAZQD010000005">
    <property type="protein sequence ID" value="NKZ39870.1"/>
    <property type="molecule type" value="Genomic_DNA"/>
</dbReference>
<organism evidence="2 3">
    <name type="scientific">Oleiagrimonas citrea</name>
    <dbReference type="NCBI Taxonomy" id="1665687"/>
    <lineage>
        <taxon>Bacteria</taxon>
        <taxon>Pseudomonadati</taxon>
        <taxon>Pseudomonadota</taxon>
        <taxon>Gammaproteobacteria</taxon>
        <taxon>Lysobacterales</taxon>
        <taxon>Rhodanobacteraceae</taxon>
        <taxon>Oleiagrimonas</taxon>
    </lineage>
</organism>
<sequence length="145" mass="16095">MRLVTSLLLLSFTGLMLASCTSVQVRPLVTKDKVDLICIQRNPAVKVDDFVMVLQRHIDAHGIASRVFDGTKPDDCHYVLTYTARRSWDFSPYLSVAHLWLQKDGRGVASSDYHLRGKGGLALTKWQGTEAKIGPVIDKLLAGQN</sequence>
<name>A0A846ZQM1_9GAMM</name>
<comment type="caution">
    <text evidence="2">The sequence shown here is derived from an EMBL/GenBank/DDBJ whole genome shotgun (WGS) entry which is preliminary data.</text>
</comment>
<protein>
    <recommendedName>
        <fullName evidence="4">Cell division protein FtsI</fullName>
    </recommendedName>
</protein>
<evidence type="ECO:0000313" key="2">
    <source>
        <dbReference type="EMBL" id="NKZ39870.1"/>
    </source>
</evidence>
<keyword evidence="1" id="KW-0732">Signal</keyword>
<dbReference type="PROSITE" id="PS51257">
    <property type="entry name" value="PROKAR_LIPOPROTEIN"/>
    <property type="match status" value="1"/>
</dbReference>
<dbReference type="NCBIfam" id="NF040519">
    <property type="entry name" value="Sbal_3080_fam"/>
    <property type="match status" value="1"/>
</dbReference>
<dbReference type="Proteomes" id="UP000541636">
    <property type="component" value="Unassembled WGS sequence"/>
</dbReference>